<dbReference type="Proteomes" id="UP001194468">
    <property type="component" value="Unassembled WGS sequence"/>
</dbReference>
<dbReference type="EMBL" id="WHUW01000162">
    <property type="protein sequence ID" value="KAF8420146.1"/>
    <property type="molecule type" value="Genomic_DNA"/>
</dbReference>
<comment type="caution">
    <text evidence="2">The sequence shown here is derived from an EMBL/GenBank/DDBJ whole genome shotgun (WGS) entry which is preliminary data.</text>
</comment>
<organism evidence="2 3">
    <name type="scientific">Boletus edulis BED1</name>
    <dbReference type="NCBI Taxonomy" id="1328754"/>
    <lineage>
        <taxon>Eukaryota</taxon>
        <taxon>Fungi</taxon>
        <taxon>Dikarya</taxon>
        <taxon>Basidiomycota</taxon>
        <taxon>Agaricomycotina</taxon>
        <taxon>Agaricomycetes</taxon>
        <taxon>Agaricomycetidae</taxon>
        <taxon>Boletales</taxon>
        <taxon>Boletineae</taxon>
        <taxon>Boletaceae</taxon>
        <taxon>Boletoideae</taxon>
        <taxon>Boletus</taxon>
    </lineage>
</organism>
<evidence type="ECO:0000313" key="2">
    <source>
        <dbReference type="EMBL" id="KAF8420146.1"/>
    </source>
</evidence>
<reference evidence="2" key="1">
    <citation type="submission" date="2019-10" db="EMBL/GenBank/DDBJ databases">
        <authorList>
            <consortium name="DOE Joint Genome Institute"/>
            <person name="Kuo A."/>
            <person name="Miyauchi S."/>
            <person name="Kiss E."/>
            <person name="Drula E."/>
            <person name="Kohler A."/>
            <person name="Sanchez-Garcia M."/>
            <person name="Andreopoulos B."/>
            <person name="Barry K.W."/>
            <person name="Bonito G."/>
            <person name="Buee M."/>
            <person name="Carver A."/>
            <person name="Chen C."/>
            <person name="Cichocki N."/>
            <person name="Clum A."/>
            <person name="Culley D."/>
            <person name="Crous P.W."/>
            <person name="Fauchery L."/>
            <person name="Girlanda M."/>
            <person name="Hayes R."/>
            <person name="Keri Z."/>
            <person name="LaButti K."/>
            <person name="Lipzen A."/>
            <person name="Lombard V."/>
            <person name="Magnuson J."/>
            <person name="Maillard F."/>
            <person name="Morin E."/>
            <person name="Murat C."/>
            <person name="Nolan M."/>
            <person name="Ohm R."/>
            <person name="Pangilinan J."/>
            <person name="Pereira M."/>
            <person name="Perotto S."/>
            <person name="Peter M."/>
            <person name="Riley R."/>
            <person name="Sitrit Y."/>
            <person name="Stielow B."/>
            <person name="Szollosi G."/>
            <person name="Zifcakova L."/>
            <person name="Stursova M."/>
            <person name="Spatafora J.W."/>
            <person name="Tedersoo L."/>
            <person name="Vaario L.-M."/>
            <person name="Yamada A."/>
            <person name="Yan M."/>
            <person name="Wang P."/>
            <person name="Xu J."/>
            <person name="Bruns T."/>
            <person name="Baldrian P."/>
            <person name="Vilgalys R."/>
            <person name="Henrissat B."/>
            <person name="Grigoriev I.V."/>
            <person name="Hibbett D."/>
            <person name="Nagy L.G."/>
            <person name="Martin F.M."/>
        </authorList>
    </citation>
    <scope>NUCLEOTIDE SEQUENCE</scope>
    <source>
        <strain evidence="2">BED1</strain>
    </source>
</reference>
<accession>A0AAD4BDG3</accession>
<gene>
    <name evidence="2" type="ORF">L210DRAFT_3575108</name>
</gene>
<keyword evidence="1" id="KW-0732">Signal</keyword>
<proteinExistence type="predicted"/>
<protein>
    <submittedName>
        <fullName evidence="2">Uncharacterized protein</fullName>
    </submittedName>
</protein>
<reference evidence="2" key="2">
    <citation type="journal article" date="2020" name="Nat. Commun.">
        <title>Large-scale genome sequencing of mycorrhizal fungi provides insights into the early evolution of symbiotic traits.</title>
        <authorList>
            <person name="Miyauchi S."/>
            <person name="Kiss E."/>
            <person name="Kuo A."/>
            <person name="Drula E."/>
            <person name="Kohler A."/>
            <person name="Sanchez-Garcia M."/>
            <person name="Morin E."/>
            <person name="Andreopoulos B."/>
            <person name="Barry K.W."/>
            <person name="Bonito G."/>
            <person name="Buee M."/>
            <person name="Carver A."/>
            <person name="Chen C."/>
            <person name="Cichocki N."/>
            <person name="Clum A."/>
            <person name="Culley D."/>
            <person name="Crous P.W."/>
            <person name="Fauchery L."/>
            <person name="Girlanda M."/>
            <person name="Hayes R.D."/>
            <person name="Keri Z."/>
            <person name="LaButti K."/>
            <person name="Lipzen A."/>
            <person name="Lombard V."/>
            <person name="Magnuson J."/>
            <person name="Maillard F."/>
            <person name="Murat C."/>
            <person name="Nolan M."/>
            <person name="Ohm R.A."/>
            <person name="Pangilinan J."/>
            <person name="Pereira M.F."/>
            <person name="Perotto S."/>
            <person name="Peter M."/>
            <person name="Pfister S."/>
            <person name="Riley R."/>
            <person name="Sitrit Y."/>
            <person name="Stielow J.B."/>
            <person name="Szollosi G."/>
            <person name="Zifcakova L."/>
            <person name="Stursova M."/>
            <person name="Spatafora J.W."/>
            <person name="Tedersoo L."/>
            <person name="Vaario L.M."/>
            <person name="Yamada A."/>
            <person name="Yan M."/>
            <person name="Wang P."/>
            <person name="Xu J."/>
            <person name="Bruns T."/>
            <person name="Baldrian P."/>
            <person name="Vilgalys R."/>
            <person name="Dunand C."/>
            <person name="Henrissat B."/>
            <person name="Grigoriev I.V."/>
            <person name="Hibbett D."/>
            <person name="Nagy L.G."/>
            <person name="Martin F.M."/>
        </authorList>
    </citation>
    <scope>NUCLEOTIDE SEQUENCE</scope>
    <source>
        <strain evidence="2">BED1</strain>
    </source>
</reference>
<name>A0AAD4BDG3_BOLED</name>
<evidence type="ECO:0000256" key="1">
    <source>
        <dbReference type="SAM" id="SignalP"/>
    </source>
</evidence>
<keyword evidence="3" id="KW-1185">Reference proteome</keyword>
<sequence length="85" mass="10081">MLVLVVVGLLGRPLMSRHYDKERTVTYPLEDIHRDDEVYTVDRTINHNMRTRRRMDRGWAIRGHCFRVKTPARLVVVFRFAQGDA</sequence>
<evidence type="ECO:0000313" key="3">
    <source>
        <dbReference type="Proteomes" id="UP001194468"/>
    </source>
</evidence>
<dbReference type="AlphaFoldDB" id="A0AAD4BDG3"/>
<feature type="signal peptide" evidence="1">
    <location>
        <begin position="1"/>
        <end position="16"/>
    </location>
</feature>
<feature type="chain" id="PRO_5042185620" evidence="1">
    <location>
        <begin position="17"/>
        <end position="85"/>
    </location>
</feature>